<dbReference type="AlphaFoldDB" id="A0A0E9XUE8"/>
<feature type="region of interest" description="Disordered" evidence="1">
    <location>
        <begin position="1"/>
        <end position="31"/>
    </location>
</feature>
<proteinExistence type="predicted"/>
<sequence>MATVARKNSPRVKGRNLGRNQGSAGGTHPPRVGLCTVLVRKSISHNYRIIHVL</sequence>
<accession>A0A0E9XUE8</accession>
<protein>
    <submittedName>
        <fullName evidence="2">Uncharacterized protein</fullName>
    </submittedName>
</protein>
<evidence type="ECO:0000256" key="1">
    <source>
        <dbReference type="SAM" id="MobiDB-lite"/>
    </source>
</evidence>
<name>A0A0E9XUE8_ANGAN</name>
<dbReference type="EMBL" id="GBXM01002308">
    <property type="protein sequence ID" value="JAI06270.1"/>
    <property type="molecule type" value="Transcribed_RNA"/>
</dbReference>
<evidence type="ECO:0000313" key="2">
    <source>
        <dbReference type="EMBL" id="JAI06270.1"/>
    </source>
</evidence>
<reference evidence="2" key="1">
    <citation type="submission" date="2014-11" db="EMBL/GenBank/DDBJ databases">
        <authorList>
            <person name="Amaro Gonzalez C."/>
        </authorList>
    </citation>
    <scope>NUCLEOTIDE SEQUENCE</scope>
</reference>
<organism evidence="2">
    <name type="scientific">Anguilla anguilla</name>
    <name type="common">European freshwater eel</name>
    <name type="synonym">Muraena anguilla</name>
    <dbReference type="NCBI Taxonomy" id="7936"/>
    <lineage>
        <taxon>Eukaryota</taxon>
        <taxon>Metazoa</taxon>
        <taxon>Chordata</taxon>
        <taxon>Craniata</taxon>
        <taxon>Vertebrata</taxon>
        <taxon>Euteleostomi</taxon>
        <taxon>Actinopterygii</taxon>
        <taxon>Neopterygii</taxon>
        <taxon>Teleostei</taxon>
        <taxon>Anguilliformes</taxon>
        <taxon>Anguillidae</taxon>
        <taxon>Anguilla</taxon>
    </lineage>
</organism>
<reference evidence="2" key="2">
    <citation type="journal article" date="2015" name="Fish Shellfish Immunol.">
        <title>Early steps in the European eel (Anguilla anguilla)-Vibrio vulnificus interaction in the gills: Role of the RtxA13 toxin.</title>
        <authorList>
            <person name="Callol A."/>
            <person name="Pajuelo D."/>
            <person name="Ebbesson L."/>
            <person name="Teles M."/>
            <person name="MacKenzie S."/>
            <person name="Amaro C."/>
        </authorList>
    </citation>
    <scope>NUCLEOTIDE SEQUENCE</scope>
</reference>